<dbReference type="RefSeq" id="XP_033601861.1">
    <property type="nucleotide sequence ID" value="XM_033740958.1"/>
</dbReference>
<organism evidence="1 2">
    <name type="scientific">Pseudovirgaria hyperparasitica</name>
    <dbReference type="NCBI Taxonomy" id="470096"/>
    <lineage>
        <taxon>Eukaryota</taxon>
        <taxon>Fungi</taxon>
        <taxon>Dikarya</taxon>
        <taxon>Ascomycota</taxon>
        <taxon>Pezizomycotina</taxon>
        <taxon>Dothideomycetes</taxon>
        <taxon>Dothideomycetes incertae sedis</taxon>
        <taxon>Acrospermales</taxon>
        <taxon>Acrospermaceae</taxon>
        <taxon>Pseudovirgaria</taxon>
    </lineage>
</organism>
<protein>
    <submittedName>
        <fullName evidence="1">Uncharacterized protein</fullName>
    </submittedName>
</protein>
<evidence type="ECO:0000313" key="2">
    <source>
        <dbReference type="Proteomes" id="UP000799437"/>
    </source>
</evidence>
<accession>A0A6A6WBR8</accession>
<dbReference type="EMBL" id="ML996570">
    <property type="protein sequence ID" value="KAF2759410.1"/>
    <property type="molecule type" value="Genomic_DNA"/>
</dbReference>
<sequence>MLVGLSIANKRITAHSRCSPTTDRSVLIFPRYTHPPPPKAAPARAAFPATSLFAFAALPPLPITLSSSATSPCASAFKTTKRLFLFLSLSHSLSPPRAFLSLSSIPPVTSQPLLSSRQFVLQNRPASRHLRRLIQSCRLEICIRHTFWPDFSFPVAAAASCDSIPESLRGSEGRTATVAY</sequence>
<gene>
    <name evidence="1" type="ORF">EJ05DRAFT_345037</name>
</gene>
<evidence type="ECO:0000313" key="1">
    <source>
        <dbReference type="EMBL" id="KAF2759410.1"/>
    </source>
</evidence>
<reference evidence="1" key="1">
    <citation type="journal article" date="2020" name="Stud. Mycol.">
        <title>101 Dothideomycetes genomes: a test case for predicting lifestyles and emergence of pathogens.</title>
        <authorList>
            <person name="Haridas S."/>
            <person name="Albert R."/>
            <person name="Binder M."/>
            <person name="Bloem J."/>
            <person name="Labutti K."/>
            <person name="Salamov A."/>
            <person name="Andreopoulos B."/>
            <person name="Baker S."/>
            <person name="Barry K."/>
            <person name="Bills G."/>
            <person name="Bluhm B."/>
            <person name="Cannon C."/>
            <person name="Castanera R."/>
            <person name="Culley D."/>
            <person name="Daum C."/>
            <person name="Ezra D."/>
            <person name="Gonzalez J."/>
            <person name="Henrissat B."/>
            <person name="Kuo A."/>
            <person name="Liang C."/>
            <person name="Lipzen A."/>
            <person name="Lutzoni F."/>
            <person name="Magnuson J."/>
            <person name="Mondo S."/>
            <person name="Nolan M."/>
            <person name="Ohm R."/>
            <person name="Pangilinan J."/>
            <person name="Park H.-J."/>
            <person name="Ramirez L."/>
            <person name="Alfaro M."/>
            <person name="Sun H."/>
            <person name="Tritt A."/>
            <person name="Yoshinaga Y."/>
            <person name="Zwiers L.-H."/>
            <person name="Turgeon B."/>
            <person name="Goodwin S."/>
            <person name="Spatafora J."/>
            <person name="Crous P."/>
            <person name="Grigoriev I."/>
        </authorList>
    </citation>
    <scope>NUCLEOTIDE SEQUENCE</scope>
    <source>
        <strain evidence="1">CBS 121739</strain>
    </source>
</reference>
<keyword evidence="2" id="KW-1185">Reference proteome</keyword>
<name>A0A6A6WBR8_9PEZI</name>
<dbReference type="Proteomes" id="UP000799437">
    <property type="component" value="Unassembled WGS sequence"/>
</dbReference>
<dbReference type="GeneID" id="54482012"/>
<proteinExistence type="predicted"/>
<dbReference type="AlphaFoldDB" id="A0A6A6WBR8"/>